<gene>
    <name evidence="1" type="ORF">Y10_16520</name>
</gene>
<organism evidence="1 2">
    <name type="scientific">Neptunitalea lumnitzerae</name>
    <dbReference type="NCBI Taxonomy" id="2965509"/>
    <lineage>
        <taxon>Bacteria</taxon>
        <taxon>Pseudomonadati</taxon>
        <taxon>Bacteroidota</taxon>
        <taxon>Flavobacteriia</taxon>
        <taxon>Flavobacteriales</taxon>
        <taxon>Flavobacteriaceae</taxon>
        <taxon>Neptunitalea</taxon>
    </lineage>
</organism>
<evidence type="ECO:0000313" key="2">
    <source>
        <dbReference type="Proteomes" id="UP001143543"/>
    </source>
</evidence>
<comment type="caution">
    <text evidence="1">The sequence shown here is derived from an EMBL/GenBank/DDBJ whole genome shotgun (WGS) entry which is preliminary data.</text>
</comment>
<name>A0ABQ5MIR7_9FLAO</name>
<dbReference type="EMBL" id="BRVO01000002">
    <property type="protein sequence ID" value="GLB49284.1"/>
    <property type="molecule type" value="Genomic_DNA"/>
</dbReference>
<reference evidence="1" key="1">
    <citation type="submission" date="2022-07" db="EMBL/GenBank/DDBJ databases">
        <title>Taxonomy of Novel Oxalotrophic and Methylotrophic Bacteria.</title>
        <authorList>
            <person name="Sahin N."/>
            <person name="Tani A."/>
        </authorList>
    </citation>
    <scope>NUCLEOTIDE SEQUENCE</scope>
    <source>
        <strain evidence="1">Y10</strain>
    </source>
</reference>
<protein>
    <submittedName>
        <fullName evidence="1">Uncharacterized protein</fullName>
    </submittedName>
</protein>
<keyword evidence="2" id="KW-1185">Reference proteome</keyword>
<dbReference type="Proteomes" id="UP001143543">
    <property type="component" value="Unassembled WGS sequence"/>
</dbReference>
<sequence length="59" mass="6945">MFFVKNEYFAEKKRVEVRNLSTTNLFFLSKILNISKMIQDRFKRTNGYSVIVSSIFTGS</sequence>
<accession>A0ABQ5MIR7</accession>
<evidence type="ECO:0000313" key="1">
    <source>
        <dbReference type="EMBL" id="GLB49284.1"/>
    </source>
</evidence>
<proteinExistence type="predicted"/>